<evidence type="ECO:0000313" key="3">
    <source>
        <dbReference type="Proteomes" id="UP001521785"/>
    </source>
</evidence>
<sequence>MESTASRPIYLLGKNSARLSISSFERPQTLTSLHTEPLVAKMASQHGAPRGKEIWFDDLDRIATLADYLIDSRYTTHSNHYEHLQYALRNNLTEFRQSCNAPGHRRHRPQLVLFEYIEIEHNIVEAWNLSRLGGIVPRVAEEDVLNLVHNFPLGSAAMTISKSEGLKVYLPEFPLRRRLTGYEHLPSHMFDIEAFVRDAGVSLPVHSDLRVPSVSQGDQGNGHEAAIAQEYVEVQRNLLVPGTVIGQRLPADKQIQDVTVEGSGTDEANQSGKRAKRTYAGIPEAPSCNTTFKGAGNITMVEVLTFLPTWITSRDMINRILSNGGQQSVVAIILMAHRNMPQGLEGTRNLILKKFNRGMRFEHGPTWIPSNHETPEGHDEDSIDVSGFRTQIELEGQRQKQAGRHVPPPSVSIPFKDLARGVTMMPTGADGLDLTRCVQHHLDNPDESWMFPDDLEELLNQIGGPLPVTEDHLDRSIFRRYQEAPRRRQLPSVKNVGILNKQTLSSNVSQQLNNTARTAAVHQDVTGRKSPGARKAKTPESMEIDEESSDEDRSYKCSKYADALGRKNARAGALRRSDRACKYTALDTDTDLSTMADLSGDSEDDDDSTGEYSDDEDIQQPPAKKQRRTQG</sequence>
<evidence type="ECO:0000313" key="2">
    <source>
        <dbReference type="EMBL" id="KAL1608031.1"/>
    </source>
</evidence>
<feature type="region of interest" description="Disordered" evidence="1">
    <location>
        <begin position="394"/>
        <end position="414"/>
    </location>
</feature>
<name>A0ABR3RUB7_9PLEO</name>
<reference evidence="2 3" key="1">
    <citation type="submission" date="2024-02" db="EMBL/GenBank/DDBJ databases">
        <title>De novo assembly and annotation of 12 fungi associated with fruit tree decline syndrome in Ontario, Canada.</title>
        <authorList>
            <person name="Sulman M."/>
            <person name="Ellouze W."/>
            <person name="Ilyukhin E."/>
        </authorList>
    </citation>
    <scope>NUCLEOTIDE SEQUENCE [LARGE SCALE GENOMIC DNA]</scope>
    <source>
        <strain evidence="2 3">M42-189</strain>
    </source>
</reference>
<comment type="caution">
    <text evidence="2">The sequence shown here is derived from an EMBL/GenBank/DDBJ whole genome shotgun (WGS) entry which is preliminary data.</text>
</comment>
<evidence type="ECO:0000256" key="1">
    <source>
        <dbReference type="SAM" id="MobiDB-lite"/>
    </source>
</evidence>
<organism evidence="2 3">
    <name type="scientific">Paraconiothyrium brasiliense</name>
    <dbReference type="NCBI Taxonomy" id="300254"/>
    <lineage>
        <taxon>Eukaryota</taxon>
        <taxon>Fungi</taxon>
        <taxon>Dikarya</taxon>
        <taxon>Ascomycota</taxon>
        <taxon>Pezizomycotina</taxon>
        <taxon>Dothideomycetes</taxon>
        <taxon>Pleosporomycetidae</taxon>
        <taxon>Pleosporales</taxon>
        <taxon>Massarineae</taxon>
        <taxon>Didymosphaeriaceae</taxon>
        <taxon>Paraconiothyrium</taxon>
    </lineage>
</organism>
<accession>A0ABR3RUB7</accession>
<dbReference type="EMBL" id="JAKJXO020000003">
    <property type="protein sequence ID" value="KAL1608031.1"/>
    <property type="molecule type" value="Genomic_DNA"/>
</dbReference>
<gene>
    <name evidence="2" type="ORF">SLS60_002970</name>
</gene>
<feature type="region of interest" description="Disordered" evidence="1">
    <location>
        <begin position="518"/>
        <end position="631"/>
    </location>
</feature>
<keyword evidence="3" id="KW-1185">Reference proteome</keyword>
<dbReference type="Proteomes" id="UP001521785">
    <property type="component" value="Unassembled WGS sequence"/>
</dbReference>
<feature type="compositionally biased region" description="Acidic residues" evidence="1">
    <location>
        <begin position="600"/>
        <end position="618"/>
    </location>
</feature>
<proteinExistence type="predicted"/>
<protein>
    <submittedName>
        <fullName evidence="2">Uncharacterized protein</fullName>
    </submittedName>
</protein>